<gene>
    <name evidence="3" type="ORF">LIER_43426</name>
</gene>
<proteinExistence type="predicted"/>
<dbReference type="PANTHER" id="PTHR35094">
    <property type="entry name" value="LEUCINE-RICH REPEAT EXTENSIN-LIKE PROTEIN 2"/>
    <property type="match status" value="1"/>
</dbReference>
<name>A0AAV3Q2Y8_LITER</name>
<dbReference type="PANTHER" id="PTHR35094:SF1">
    <property type="entry name" value="PROTEIN, PUTATIVE-RELATED"/>
    <property type="match status" value="1"/>
</dbReference>
<protein>
    <submittedName>
        <fullName evidence="3">Uncharacterized protein</fullName>
    </submittedName>
</protein>
<accession>A0AAV3Q2Y8</accession>
<organism evidence="3 4">
    <name type="scientific">Lithospermum erythrorhizon</name>
    <name type="common">Purple gromwell</name>
    <name type="synonym">Lithospermum officinale var. erythrorhizon</name>
    <dbReference type="NCBI Taxonomy" id="34254"/>
    <lineage>
        <taxon>Eukaryota</taxon>
        <taxon>Viridiplantae</taxon>
        <taxon>Streptophyta</taxon>
        <taxon>Embryophyta</taxon>
        <taxon>Tracheophyta</taxon>
        <taxon>Spermatophyta</taxon>
        <taxon>Magnoliopsida</taxon>
        <taxon>eudicotyledons</taxon>
        <taxon>Gunneridae</taxon>
        <taxon>Pentapetalae</taxon>
        <taxon>asterids</taxon>
        <taxon>lamiids</taxon>
        <taxon>Boraginales</taxon>
        <taxon>Boraginaceae</taxon>
        <taxon>Boraginoideae</taxon>
        <taxon>Lithospermeae</taxon>
        <taxon>Lithospermum</taxon>
    </lineage>
</organism>
<feature type="region of interest" description="Disordered" evidence="1">
    <location>
        <begin position="51"/>
        <end position="71"/>
    </location>
</feature>
<feature type="signal peptide" evidence="2">
    <location>
        <begin position="1"/>
        <end position="19"/>
    </location>
</feature>
<keyword evidence="4" id="KW-1185">Reference proteome</keyword>
<evidence type="ECO:0000313" key="3">
    <source>
        <dbReference type="EMBL" id="GAA0158094.1"/>
    </source>
</evidence>
<comment type="caution">
    <text evidence="3">The sequence shown here is derived from an EMBL/GenBank/DDBJ whole genome shotgun (WGS) entry which is preliminary data.</text>
</comment>
<feature type="chain" id="PRO_5043360268" evidence="2">
    <location>
        <begin position="20"/>
        <end position="94"/>
    </location>
</feature>
<evidence type="ECO:0000256" key="1">
    <source>
        <dbReference type="SAM" id="MobiDB-lite"/>
    </source>
</evidence>
<keyword evidence="2" id="KW-0732">Signal</keyword>
<dbReference type="AlphaFoldDB" id="A0AAV3Q2Y8"/>
<dbReference type="Proteomes" id="UP001454036">
    <property type="component" value="Unassembled WGS sequence"/>
</dbReference>
<reference evidence="3 4" key="1">
    <citation type="submission" date="2024-01" db="EMBL/GenBank/DDBJ databases">
        <title>The complete chloroplast genome sequence of Lithospermum erythrorhizon: insights into the phylogenetic relationship among Boraginaceae species and the maternal lineages of purple gromwells.</title>
        <authorList>
            <person name="Okada T."/>
            <person name="Watanabe K."/>
        </authorList>
    </citation>
    <scope>NUCLEOTIDE SEQUENCE [LARGE SCALE GENOMIC DNA]</scope>
</reference>
<evidence type="ECO:0000313" key="4">
    <source>
        <dbReference type="Proteomes" id="UP001454036"/>
    </source>
</evidence>
<feature type="compositionally biased region" description="Pro residues" evidence="1">
    <location>
        <begin position="51"/>
        <end position="70"/>
    </location>
</feature>
<sequence length="94" mass="9934">MRIYVFFLVLAIVVPKINGSNINTQRKLEEATPDDLSNKCGGCPCNSPCVQVPPPSPPSPPPPSPPPLAPKPQASTALLLLHHLLVALGLLVLL</sequence>
<evidence type="ECO:0000256" key="2">
    <source>
        <dbReference type="SAM" id="SignalP"/>
    </source>
</evidence>
<dbReference type="EMBL" id="BAABME010035129">
    <property type="protein sequence ID" value="GAA0158094.1"/>
    <property type="molecule type" value="Genomic_DNA"/>
</dbReference>